<evidence type="ECO:0000313" key="4">
    <source>
        <dbReference type="Proteomes" id="UP000319769"/>
    </source>
</evidence>
<name>A0A5N0V642_9PSEU</name>
<keyword evidence="2" id="KW-0548">Nucleotidyltransferase</keyword>
<comment type="caution">
    <text evidence="3">The sequence shown here is derived from an EMBL/GenBank/DDBJ whole genome shotgun (WGS) entry which is preliminary data.</text>
</comment>
<dbReference type="InterPro" id="IPR050088">
    <property type="entry name" value="IspD/TarI_cytidylyltransf_bact"/>
</dbReference>
<reference evidence="3" key="1">
    <citation type="submission" date="2019-09" db="EMBL/GenBank/DDBJ databases">
        <authorList>
            <person name="Teo W.F.A."/>
            <person name="Duangmal K."/>
        </authorList>
    </citation>
    <scope>NUCLEOTIDE SEQUENCE [LARGE SCALE GENOMIC DNA]</scope>
    <source>
        <strain evidence="3">K81G1</strain>
    </source>
</reference>
<dbReference type="EMBL" id="VMNW02000015">
    <property type="protein sequence ID" value="KAA9161886.1"/>
    <property type="molecule type" value="Genomic_DNA"/>
</dbReference>
<dbReference type="AlphaFoldDB" id="A0A5N0V642"/>
<dbReference type="InterPro" id="IPR029044">
    <property type="entry name" value="Nucleotide-diphossugar_trans"/>
</dbReference>
<sequence>MKVVALVLASARDNSVRVHGAPLLAHAVRGLLEAGCVSETVVIVPAAELGRTESTIRAVPGTEGRCRVLSGASQRAESIRLAVAALDGDECDVILLHDAARAFVPATVVRAVADAVLQGAEAVLPVLPVTDTVKLVDADGVIEATEDRSGLRTAQTPFGCTPEVLRKACADGVDPLADFPGTVRTVAGHPAAIRLTTPFDVAVAEALLNEERA</sequence>
<proteinExistence type="predicted"/>
<dbReference type="Pfam" id="PF01128">
    <property type="entry name" value="IspD"/>
    <property type="match status" value="1"/>
</dbReference>
<gene>
    <name evidence="3" type="ORF">FPZ12_013605</name>
</gene>
<dbReference type="RefSeq" id="WP_144750184.1">
    <property type="nucleotide sequence ID" value="NZ_VMNW02000015.1"/>
</dbReference>
<evidence type="ECO:0000313" key="3">
    <source>
        <dbReference type="EMBL" id="KAA9161886.1"/>
    </source>
</evidence>
<dbReference type="PANTHER" id="PTHR32125">
    <property type="entry name" value="2-C-METHYL-D-ERYTHRITOL 4-PHOSPHATE CYTIDYLYLTRANSFERASE, CHLOROPLASTIC"/>
    <property type="match status" value="1"/>
</dbReference>
<dbReference type="GO" id="GO:0050518">
    <property type="term" value="F:2-C-methyl-D-erythritol 4-phosphate cytidylyltransferase activity"/>
    <property type="evidence" value="ECO:0007669"/>
    <property type="project" value="TreeGrafter"/>
</dbReference>
<evidence type="ECO:0008006" key="5">
    <source>
        <dbReference type="Google" id="ProtNLM"/>
    </source>
</evidence>
<accession>A0A5N0V642</accession>
<keyword evidence="1" id="KW-0808">Transferase</keyword>
<organism evidence="3 4">
    <name type="scientific">Amycolatopsis acidicola</name>
    <dbReference type="NCBI Taxonomy" id="2596893"/>
    <lineage>
        <taxon>Bacteria</taxon>
        <taxon>Bacillati</taxon>
        <taxon>Actinomycetota</taxon>
        <taxon>Actinomycetes</taxon>
        <taxon>Pseudonocardiales</taxon>
        <taxon>Pseudonocardiaceae</taxon>
        <taxon>Amycolatopsis</taxon>
    </lineage>
</organism>
<evidence type="ECO:0000256" key="2">
    <source>
        <dbReference type="ARBA" id="ARBA00022695"/>
    </source>
</evidence>
<dbReference type="Proteomes" id="UP000319769">
    <property type="component" value="Unassembled WGS sequence"/>
</dbReference>
<dbReference type="OrthoDB" id="9802561at2"/>
<dbReference type="PANTHER" id="PTHR32125:SF4">
    <property type="entry name" value="2-C-METHYL-D-ERYTHRITOL 4-PHOSPHATE CYTIDYLYLTRANSFERASE, CHLOROPLASTIC"/>
    <property type="match status" value="1"/>
</dbReference>
<dbReference type="InterPro" id="IPR034683">
    <property type="entry name" value="IspD/TarI"/>
</dbReference>
<keyword evidence="4" id="KW-1185">Reference proteome</keyword>
<dbReference type="Gene3D" id="3.90.550.10">
    <property type="entry name" value="Spore Coat Polysaccharide Biosynthesis Protein SpsA, Chain A"/>
    <property type="match status" value="1"/>
</dbReference>
<protein>
    <recommendedName>
        <fullName evidence="5">2-C-methyl-D-erythritol 4-phosphate cytidylyltransferase</fullName>
    </recommendedName>
</protein>
<dbReference type="SUPFAM" id="SSF53448">
    <property type="entry name" value="Nucleotide-diphospho-sugar transferases"/>
    <property type="match status" value="1"/>
</dbReference>
<evidence type="ECO:0000256" key="1">
    <source>
        <dbReference type="ARBA" id="ARBA00022679"/>
    </source>
</evidence>